<proteinExistence type="predicted"/>
<evidence type="ECO:0000313" key="4">
    <source>
        <dbReference type="Proteomes" id="UP000619355"/>
    </source>
</evidence>
<dbReference type="CDD" id="cd16936">
    <property type="entry name" value="HATPase_RsbW-like"/>
    <property type="match status" value="1"/>
</dbReference>
<dbReference type="PANTHER" id="PTHR35526">
    <property type="entry name" value="ANTI-SIGMA-F FACTOR RSBW-RELATED"/>
    <property type="match status" value="1"/>
</dbReference>
<accession>A0A919C0A7</accession>
<dbReference type="EMBL" id="BNBF01000001">
    <property type="protein sequence ID" value="GHG35777.1"/>
    <property type="molecule type" value="Genomic_DNA"/>
</dbReference>
<comment type="caution">
    <text evidence="3">The sequence shown here is derived from an EMBL/GenBank/DDBJ whole genome shotgun (WGS) entry which is preliminary data.</text>
</comment>
<keyword evidence="4" id="KW-1185">Reference proteome</keyword>
<keyword evidence="1" id="KW-0418">Kinase</keyword>
<dbReference type="GO" id="GO:0004674">
    <property type="term" value="F:protein serine/threonine kinase activity"/>
    <property type="evidence" value="ECO:0007669"/>
    <property type="project" value="UniProtKB-KW"/>
</dbReference>
<gene>
    <name evidence="3" type="ORF">GCM10018980_06460</name>
</gene>
<feature type="domain" description="Histidine kinase/HSP90-like ATPase" evidence="2">
    <location>
        <begin position="72"/>
        <end position="182"/>
    </location>
</feature>
<dbReference type="Pfam" id="PF13581">
    <property type="entry name" value="HATPase_c_2"/>
    <property type="match status" value="1"/>
</dbReference>
<dbReference type="Gene3D" id="3.30.565.10">
    <property type="entry name" value="Histidine kinase-like ATPase, C-terminal domain"/>
    <property type="match status" value="1"/>
</dbReference>
<dbReference type="SUPFAM" id="SSF55874">
    <property type="entry name" value="ATPase domain of HSP90 chaperone/DNA topoisomerase II/histidine kinase"/>
    <property type="match status" value="1"/>
</dbReference>
<keyword evidence="3" id="KW-0067">ATP-binding</keyword>
<dbReference type="Proteomes" id="UP000619355">
    <property type="component" value="Unassembled WGS sequence"/>
</dbReference>
<dbReference type="AlphaFoldDB" id="A0A919C0A7"/>
<dbReference type="GO" id="GO:0005524">
    <property type="term" value="F:ATP binding"/>
    <property type="evidence" value="ECO:0007669"/>
    <property type="project" value="UniProtKB-KW"/>
</dbReference>
<protein>
    <submittedName>
        <fullName evidence="3">ATP-binding protein</fullName>
    </submittedName>
</protein>
<dbReference type="PANTHER" id="PTHR35526:SF3">
    <property type="entry name" value="ANTI-SIGMA-F FACTOR RSBW"/>
    <property type="match status" value="1"/>
</dbReference>
<organism evidence="3 4">
    <name type="scientific">Streptomyces capoamus</name>
    <dbReference type="NCBI Taxonomy" id="68183"/>
    <lineage>
        <taxon>Bacteria</taxon>
        <taxon>Bacillati</taxon>
        <taxon>Actinomycetota</taxon>
        <taxon>Actinomycetes</taxon>
        <taxon>Kitasatosporales</taxon>
        <taxon>Streptomycetaceae</taxon>
        <taxon>Streptomyces</taxon>
    </lineage>
</organism>
<dbReference type="InterPro" id="IPR003594">
    <property type="entry name" value="HATPase_dom"/>
</dbReference>
<keyword evidence="1" id="KW-0808">Transferase</keyword>
<reference evidence="4" key="1">
    <citation type="journal article" date="2019" name="Int. J. Syst. Evol. Microbiol.">
        <title>The Global Catalogue of Microorganisms (GCM) 10K type strain sequencing project: providing services to taxonomists for standard genome sequencing and annotation.</title>
        <authorList>
            <consortium name="The Broad Institute Genomics Platform"/>
            <consortium name="The Broad Institute Genome Sequencing Center for Infectious Disease"/>
            <person name="Wu L."/>
            <person name="Ma J."/>
        </authorList>
    </citation>
    <scope>NUCLEOTIDE SEQUENCE [LARGE SCALE GENOMIC DNA]</scope>
    <source>
        <strain evidence="4">JCM 4253</strain>
    </source>
</reference>
<keyword evidence="3" id="KW-0547">Nucleotide-binding</keyword>
<sequence>MSLCALGERIGWTGGPGSGYEDWCTIDRRTGFSERDSMSEHLGGAVIPTGFDVPVEPLRRAAHYTGEPGCIADARAFAAQFLQQLRTEWCASADGLADGELLLMVSELVTNADRHSNGPYILELEGTDTAVVVSVYDSSSALPRRFPKDPQRIGRHGLEIVHALASQVTVERVPVGKRVRAVFALRRD</sequence>
<keyword evidence="1" id="KW-0723">Serine/threonine-protein kinase</keyword>
<evidence type="ECO:0000313" key="3">
    <source>
        <dbReference type="EMBL" id="GHG35777.1"/>
    </source>
</evidence>
<name>A0A919C0A7_9ACTN</name>
<dbReference type="InterPro" id="IPR050267">
    <property type="entry name" value="Anti-sigma-factor_SerPK"/>
</dbReference>
<evidence type="ECO:0000256" key="1">
    <source>
        <dbReference type="ARBA" id="ARBA00022527"/>
    </source>
</evidence>
<dbReference type="InterPro" id="IPR036890">
    <property type="entry name" value="HATPase_C_sf"/>
</dbReference>
<evidence type="ECO:0000259" key="2">
    <source>
        <dbReference type="Pfam" id="PF13581"/>
    </source>
</evidence>